<comment type="caution">
    <text evidence="1">The sequence shown here is derived from an EMBL/GenBank/DDBJ whole genome shotgun (WGS) entry which is preliminary data.</text>
</comment>
<proteinExistence type="predicted"/>
<reference evidence="1" key="1">
    <citation type="submission" date="2021-02" db="EMBL/GenBank/DDBJ databases">
        <authorList>
            <consortium name="DOE Joint Genome Institute"/>
            <person name="Ahrendt S."/>
            <person name="Looney B.P."/>
            <person name="Miyauchi S."/>
            <person name="Morin E."/>
            <person name="Drula E."/>
            <person name="Courty P.E."/>
            <person name="Chicoki N."/>
            <person name="Fauchery L."/>
            <person name="Kohler A."/>
            <person name="Kuo A."/>
            <person name="Labutti K."/>
            <person name="Pangilinan J."/>
            <person name="Lipzen A."/>
            <person name="Riley R."/>
            <person name="Andreopoulos W."/>
            <person name="He G."/>
            <person name="Johnson J."/>
            <person name="Barry K.W."/>
            <person name="Grigoriev I.V."/>
            <person name="Nagy L."/>
            <person name="Hibbett D."/>
            <person name="Henrissat B."/>
            <person name="Matheny P.B."/>
            <person name="Labbe J."/>
            <person name="Martin F."/>
        </authorList>
    </citation>
    <scope>NUCLEOTIDE SEQUENCE</scope>
    <source>
        <strain evidence="1">EC-137</strain>
    </source>
</reference>
<dbReference type="EMBL" id="MU273480">
    <property type="protein sequence ID" value="KAI0035694.1"/>
    <property type="molecule type" value="Genomic_DNA"/>
</dbReference>
<reference evidence="1" key="2">
    <citation type="journal article" date="2022" name="New Phytol.">
        <title>Evolutionary transition to the ectomycorrhizal habit in the genomes of a hyperdiverse lineage of mushroom-forming fungi.</title>
        <authorList>
            <person name="Looney B."/>
            <person name="Miyauchi S."/>
            <person name="Morin E."/>
            <person name="Drula E."/>
            <person name="Courty P.E."/>
            <person name="Kohler A."/>
            <person name="Kuo A."/>
            <person name="LaButti K."/>
            <person name="Pangilinan J."/>
            <person name="Lipzen A."/>
            <person name="Riley R."/>
            <person name="Andreopoulos W."/>
            <person name="He G."/>
            <person name="Johnson J."/>
            <person name="Nolan M."/>
            <person name="Tritt A."/>
            <person name="Barry K.W."/>
            <person name="Grigoriev I.V."/>
            <person name="Nagy L.G."/>
            <person name="Hibbett D."/>
            <person name="Henrissat B."/>
            <person name="Matheny P.B."/>
            <person name="Labbe J."/>
            <person name="Martin F.M."/>
        </authorList>
    </citation>
    <scope>NUCLEOTIDE SEQUENCE</scope>
    <source>
        <strain evidence="1">EC-137</strain>
    </source>
</reference>
<dbReference type="Proteomes" id="UP000814128">
    <property type="component" value="Unassembled WGS sequence"/>
</dbReference>
<protein>
    <submittedName>
        <fullName evidence="1">Uncharacterized protein</fullName>
    </submittedName>
</protein>
<keyword evidence="2" id="KW-1185">Reference proteome</keyword>
<name>A0ACB8QUW0_9AGAM</name>
<organism evidence="1 2">
    <name type="scientific">Vararia minispora EC-137</name>
    <dbReference type="NCBI Taxonomy" id="1314806"/>
    <lineage>
        <taxon>Eukaryota</taxon>
        <taxon>Fungi</taxon>
        <taxon>Dikarya</taxon>
        <taxon>Basidiomycota</taxon>
        <taxon>Agaricomycotina</taxon>
        <taxon>Agaricomycetes</taxon>
        <taxon>Russulales</taxon>
        <taxon>Lachnocladiaceae</taxon>
        <taxon>Vararia</taxon>
    </lineage>
</organism>
<sequence length="492" mass="54245">MLPFQLWLLSSSILVPWVAAGLHSLPEDPYAFPKYRVSFLNGLPLLNDTAEKWLHDGLRGGEAEFLNQPWADAAWRAEQQIKEIGSGQQDVREASANSWSPYRLEVMKLGPRNSYLCFIPPPPEDSSHPPPEEVTEVTALHSWSLLQPLAGSCIYHRQGWFTYAYCHNSHVRQFRETFRPRLEPPGTFATTGWEAYDLGRAPAPPEDMAIADIAVAERAALGANLELARGAGSRYLVQRWSDGTYCDKAGRRREIEVQFHCSMTMTDTILFVKETKTCSYVLVINTPRLCSEPGFKSRLDQRGETMVRCRQVVDTAGLASANPQLPESESPIQVAHPKPILPPPGTEAQATPKKVDNGPVDAASDSISSAIQTAIQDMLRRAGFSGSADEVPGTVVVEDAGGGEMVVEFLSEIDLNNAYLEEIEYDLPDTAEGQPVLPNHERVVEALRAAGYDVIPDRNAGKGNKNEDDEEERSTKGKKPIGWPGQGARVEL</sequence>
<evidence type="ECO:0000313" key="1">
    <source>
        <dbReference type="EMBL" id="KAI0035694.1"/>
    </source>
</evidence>
<accession>A0ACB8QUW0</accession>
<evidence type="ECO:0000313" key="2">
    <source>
        <dbReference type="Proteomes" id="UP000814128"/>
    </source>
</evidence>
<gene>
    <name evidence="1" type="ORF">K488DRAFT_42640</name>
</gene>